<dbReference type="AlphaFoldDB" id="A0AA39CG26"/>
<reference evidence="2" key="1">
    <citation type="submission" date="2022-10" db="EMBL/GenBank/DDBJ databases">
        <title>Culturing micro-colonial fungi from biological soil crusts in the Mojave desert and describing Neophaeococcomyces mojavensis, and introducing the new genera and species Taxawa tesnikishii.</title>
        <authorList>
            <person name="Kurbessoian T."/>
            <person name="Stajich J.E."/>
        </authorList>
    </citation>
    <scope>NUCLEOTIDE SEQUENCE</scope>
    <source>
        <strain evidence="2">TK_41</strain>
    </source>
</reference>
<name>A0AA39CG26_9EURO</name>
<feature type="compositionally biased region" description="Basic and acidic residues" evidence="1">
    <location>
        <begin position="186"/>
        <end position="201"/>
    </location>
</feature>
<feature type="region of interest" description="Disordered" evidence="1">
    <location>
        <begin position="85"/>
        <end position="201"/>
    </location>
</feature>
<dbReference type="EMBL" id="JAPDRK010000013">
    <property type="protein sequence ID" value="KAJ9606986.1"/>
    <property type="molecule type" value="Genomic_DNA"/>
</dbReference>
<evidence type="ECO:0000313" key="2">
    <source>
        <dbReference type="EMBL" id="KAJ9606986.1"/>
    </source>
</evidence>
<protein>
    <submittedName>
        <fullName evidence="2">Uncharacterized protein</fullName>
    </submittedName>
</protein>
<comment type="caution">
    <text evidence="2">The sequence shown here is derived from an EMBL/GenBank/DDBJ whole genome shotgun (WGS) entry which is preliminary data.</text>
</comment>
<feature type="compositionally biased region" description="Basic and acidic residues" evidence="1">
    <location>
        <begin position="92"/>
        <end position="115"/>
    </location>
</feature>
<gene>
    <name evidence="2" type="ORF">H2200_008997</name>
</gene>
<evidence type="ECO:0000256" key="1">
    <source>
        <dbReference type="SAM" id="MobiDB-lite"/>
    </source>
</evidence>
<proteinExistence type="predicted"/>
<feature type="compositionally biased region" description="Low complexity" evidence="1">
    <location>
        <begin position="117"/>
        <end position="129"/>
    </location>
</feature>
<accession>A0AA39CG26</accession>
<sequence length="272" mass="31126">MSRKHTLPASASRAKRLRRYIPFTKSKPEPEPEIIDMSVWRIGGPRGFRTDFNCRHSEDSQISDRDKIVDQDWVFVSRDNLIIPDDWEPVSYDDRETSGRRNESLTQRAHDREDEGLSSNNSSLDISSGESDDVPCVIPNFARRCHPPTDPNPLHVQQEQHAQGRSGTRPGPSGEGHAWDDTEVMEDSRISEPRTRSAEDEHIENMWRMGSKSIIEDGQLRLLSSYVSDYQPDQERTSGALRHHLTRTELDQDHELRGLLREALFDGTDEVG</sequence>
<feature type="compositionally biased region" description="Polar residues" evidence="1">
    <location>
        <begin position="155"/>
        <end position="166"/>
    </location>
</feature>
<keyword evidence="3" id="KW-1185">Reference proteome</keyword>
<evidence type="ECO:0000313" key="3">
    <source>
        <dbReference type="Proteomes" id="UP001172673"/>
    </source>
</evidence>
<organism evidence="2 3">
    <name type="scientific">Cladophialophora chaetospira</name>
    <dbReference type="NCBI Taxonomy" id="386627"/>
    <lineage>
        <taxon>Eukaryota</taxon>
        <taxon>Fungi</taxon>
        <taxon>Dikarya</taxon>
        <taxon>Ascomycota</taxon>
        <taxon>Pezizomycotina</taxon>
        <taxon>Eurotiomycetes</taxon>
        <taxon>Chaetothyriomycetidae</taxon>
        <taxon>Chaetothyriales</taxon>
        <taxon>Herpotrichiellaceae</taxon>
        <taxon>Cladophialophora</taxon>
    </lineage>
</organism>
<dbReference type="Proteomes" id="UP001172673">
    <property type="component" value="Unassembled WGS sequence"/>
</dbReference>